<protein>
    <submittedName>
        <fullName evidence="1">Uncharacterized protein</fullName>
    </submittedName>
</protein>
<reference evidence="1" key="1">
    <citation type="submission" date="2021-01" db="EMBL/GenBank/DDBJ databases">
        <authorList>
            <consortium name="Genoscope - CEA"/>
            <person name="William W."/>
        </authorList>
    </citation>
    <scope>NUCLEOTIDE SEQUENCE</scope>
</reference>
<proteinExistence type="predicted"/>
<dbReference type="AlphaFoldDB" id="A0A8S1S6I6"/>
<evidence type="ECO:0000313" key="2">
    <source>
        <dbReference type="Proteomes" id="UP000683925"/>
    </source>
</evidence>
<name>A0A8S1S6I6_PAROT</name>
<dbReference type="EMBL" id="CAJJDP010000007">
    <property type="protein sequence ID" value="CAD8136851.1"/>
    <property type="molecule type" value="Genomic_DNA"/>
</dbReference>
<dbReference type="Proteomes" id="UP000683925">
    <property type="component" value="Unassembled WGS sequence"/>
</dbReference>
<dbReference type="OrthoDB" id="300462at2759"/>
<dbReference type="OMA" id="QSIQPCL"/>
<accession>A0A8S1S6I6</accession>
<gene>
    <name evidence="1" type="ORF">POCTA_138.1.T0080060</name>
</gene>
<keyword evidence="2" id="KW-1185">Reference proteome</keyword>
<sequence>MFLQGSKIKTLEAAVNQQMKFSTRQLSQEFKSSHSLHRRNSTVGVINQDAYKIEDKYSKQLNQLLHTKYYNMHQLFKKKQYIPANFKLNNKPFEHVVTNQFSKTSSQLVQKKKKFNAKEWHKVNYDRFRFLSRQASIEKLVTNRQQSIQPCLQIQQANRQQRSVSQMNNYRTESINSLNNERCKCHRSNSLQKENLVIFLIEENQQNQKHDGIAQIV</sequence>
<organism evidence="1 2">
    <name type="scientific">Paramecium octaurelia</name>
    <dbReference type="NCBI Taxonomy" id="43137"/>
    <lineage>
        <taxon>Eukaryota</taxon>
        <taxon>Sar</taxon>
        <taxon>Alveolata</taxon>
        <taxon>Ciliophora</taxon>
        <taxon>Intramacronucleata</taxon>
        <taxon>Oligohymenophorea</taxon>
        <taxon>Peniculida</taxon>
        <taxon>Parameciidae</taxon>
        <taxon>Paramecium</taxon>
    </lineage>
</organism>
<comment type="caution">
    <text evidence="1">The sequence shown here is derived from an EMBL/GenBank/DDBJ whole genome shotgun (WGS) entry which is preliminary data.</text>
</comment>
<evidence type="ECO:0000313" key="1">
    <source>
        <dbReference type="EMBL" id="CAD8136851.1"/>
    </source>
</evidence>